<evidence type="ECO:0000256" key="4">
    <source>
        <dbReference type="ARBA" id="ARBA00001946"/>
    </source>
</evidence>
<sequence length="298" mass="32944">MITRGCAEVVADNSNQLGEGPIWHSQERCLYWVDILADKVYRYDTVKHCVDFVHTPFYPSALVPKASGDFLLAVKEGIGTLSFETGLFTLEYPMGQDFPGTRCNDGKCDPEGRFWIGTMGMDEQAGAGSLYRLEENSGLTKVLGVVTISNGMAWDTSHQRFYHIDTPTRTIVAYEYERTTGAIRQPTTVIQIPADDGWPDGMAIDQEGKLWVALWDGWAVARFDPDTGEKLAEIKLPVSRPTSCAFGGKDLDVLYITSARAGLSADQLAQQPLSGALFATDHIYVKGLDTINFRIKDE</sequence>
<dbReference type="EMBL" id="PSKQ01000022">
    <property type="protein sequence ID" value="MBE8721987.1"/>
    <property type="molecule type" value="Genomic_DNA"/>
</dbReference>
<dbReference type="RefSeq" id="WP_196939899.1">
    <property type="nucleotide sequence ID" value="NZ_MU158690.1"/>
</dbReference>
<evidence type="ECO:0000256" key="12">
    <source>
        <dbReference type="ARBA" id="ARBA00022801"/>
    </source>
</evidence>
<evidence type="ECO:0000256" key="13">
    <source>
        <dbReference type="ARBA" id="ARBA00022837"/>
    </source>
</evidence>
<evidence type="ECO:0000256" key="14">
    <source>
        <dbReference type="ARBA" id="ARBA00032464"/>
    </source>
</evidence>
<evidence type="ECO:0000256" key="7">
    <source>
        <dbReference type="ARBA" id="ARBA00008853"/>
    </source>
</evidence>
<dbReference type="EC" id="3.1.1.17" evidence="8"/>
<evidence type="ECO:0000256" key="8">
    <source>
        <dbReference type="ARBA" id="ARBA00013227"/>
    </source>
</evidence>
<evidence type="ECO:0000256" key="6">
    <source>
        <dbReference type="ARBA" id="ARBA00004496"/>
    </source>
</evidence>
<dbReference type="InterPro" id="IPR011042">
    <property type="entry name" value="6-blade_b-propeller_TolB-like"/>
</dbReference>
<evidence type="ECO:0000256" key="9">
    <source>
        <dbReference type="ARBA" id="ARBA00016808"/>
    </source>
</evidence>
<reference evidence="16 17" key="1">
    <citation type="submission" date="2018-02" db="EMBL/GenBank/DDBJ databases">
        <title>Sphingobacterium KA21.</title>
        <authorList>
            <person name="Vasarhelyi B.M."/>
            <person name="Deshmukh S."/>
            <person name="Balint B."/>
            <person name="Kukolya J."/>
        </authorList>
    </citation>
    <scope>NUCLEOTIDE SEQUENCE [LARGE SCALE GENOMIC DNA]</scope>
    <source>
        <strain evidence="16 17">Ka21</strain>
    </source>
</reference>
<name>A0ABR9TBF6_9SPHI</name>
<evidence type="ECO:0000259" key="15">
    <source>
        <dbReference type="Pfam" id="PF08450"/>
    </source>
</evidence>
<evidence type="ECO:0000256" key="5">
    <source>
        <dbReference type="ARBA" id="ARBA00001947"/>
    </source>
</evidence>
<dbReference type="PANTHER" id="PTHR10907:SF47">
    <property type="entry name" value="REGUCALCIN"/>
    <property type="match status" value="1"/>
</dbReference>
<dbReference type="InterPro" id="IPR008367">
    <property type="entry name" value="Regucalcin"/>
</dbReference>
<dbReference type="Proteomes" id="UP000618319">
    <property type="component" value="Unassembled WGS sequence"/>
</dbReference>
<evidence type="ECO:0000256" key="3">
    <source>
        <dbReference type="ARBA" id="ARBA00001936"/>
    </source>
</evidence>
<keyword evidence="11" id="KW-0479">Metal-binding</keyword>
<evidence type="ECO:0000313" key="16">
    <source>
        <dbReference type="EMBL" id="MBE8721987.1"/>
    </source>
</evidence>
<dbReference type="Gene3D" id="2.120.10.30">
    <property type="entry name" value="TolB, C-terminal domain"/>
    <property type="match status" value="1"/>
</dbReference>
<comment type="subcellular location">
    <subcellularLocation>
        <location evidence="6">Cytoplasm</location>
    </subcellularLocation>
</comment>
<comment type="catalytic activity">
    <reaction evidence="1">
        <text>D-glucono-1,5-lactone + H2O = D-gluconate + H(+)</text>
        <dbReference type="Rhea" id="RHEA:10440"/>
        <dbReference type="ChEBI" id="CHEBI:15377"/>
        <dbReference type="ChEBI" id="CHEBI:15378"/>
        <dbReference type="ChEBI" id="CHEBI:16217"/>
        <dbReference type="ChEBI" id="CHEBI:18391"/>
        <dbReference type="EC" id="3.1.1.17"/>
    </reaction>
</comment>
<comment type="cofactor">
    <cofactor evidence="4">
        <name>Mg(2+)</name>
        <dbReference type="ChEBI" id="CHEBI:18420"/>
    </cofactor>
</comment>
<protein>
    <recommendedName>
        <fullName evidence="9">Regucalcin</fullName>
        <ecNumber evidence="8">3.1.1.17</ecNumber>
    </recommendedName>
    <alternativeName>
        <fullName evidence="14">Gluconolactonase</fullName>
    </alternativeName>
</protein>
<dbReference type="InterPro" id="IPR005511">
    <property type="entry name" value="SMP-30"/>
</dbReference>
<proteinExistence type="inferred from homology"/>
<dbReference type="PRINTS" id="PR01790">
    <property type="entry name" value="SMP30FAMILY"/>
</dbReference>
<keyword evidence="10" id="KW-0963">Cytoplasm</keyword>
<dbReference type="PANTHER" id="PTHR10907">
    <property type="entry name" value="REGUCALCIN"/>
    <property type="match status" value="1"/>
</dbReference>
<evidence type="ECO:0000313" key="17">
    <source>
        <dbReference type="Proteomes" id="UP000618319"/>
    </source>
</evidence>
<accession>A0ABR9TBF6</accession>
<keyword evidence="12" id="KW-0378">Hydrolase</keyword>
<organism evidence="16 17">
    <name type="scientific">Sphingobacterium pedocola</name>
    <dbReference type="NCBI Taxonomy" id="2082722"/>
    <lineage>
        <taxon>Bacteria</taxon>
        <taxon>Pseudomonadati</taxon>
        <taxon>Bacteroidota</taxon>
        <taxon>Sphingobacteriia</taxon>
        <taxon>Sphingobacteriales</taxon>
        <taxon>Sphingobacteriaceae</taxon>
        <taxon>Sphingobacterium</taxon>
    </lineage>
</organism>
<evidence type="ECO:0000256" key="1">
    <source>
        <dbReference type="ARBA" id="ARBA00001589"/>
    </source>
</evidence>
<dbReference type="Pfam" id="PF08450">
    <property type="entry name" value="SGL"/>
    <property type="match status" value="1"/>
</dbReference>
<comment type="cofactor">
    <cofactor evidence="3">
        <name>Mn(2+)</name>
        <dbReference type="ChEBI" id="CHEBI:29035"/>
    </cofactor>
</comment>
<evidence type="ECO:0000256" key="2">
    <source>
        <dbReference type="ARBA" id="ARBA00001913"/>
    </source>
</evidence>
<dbReference type="SUPFAM" id="SSF63829">
    <property type="entry name" value="Calcium-dependent phosphotriesterase"/>
    <property type="match status" value="1"/>
</dbReference>
<comment type="cofactor">
    <cofactor evidence="5">
        <name>Zn(2+)</name>
        <dbReference type="ChEBI" id="CHEBI:29105"/>
    </cofactor>
</comment>
<feature type="domain" description="SMP-30/Gluconolactonase/LRE-like region" evidence="15">
    <location>
        <begin position="17"/>
        <end position="260"/>
    </location>
</feature>
<evidence type="ECO:0000256" key="10">
    <source>
        <dbReference type="ARBA" id="ARBA00022490"/>
    </source>
</evidence>
<dbReference type="InterPro" id="IPR013658">
    <property type="entry name" value="SGL"/>
</dbReference>
<evidence type="ECO:0000256" key="11">
    <source>
        <dbReference type="ARBA" id="ARBA00022723"/>
    </source>
</evidence>
<comment type="similarity">
    <text evidence="7">Belongs to the SMP-30/CGR1 family.</text>
</comment>
<keyword evidence="13" id="KW-0106">Calcium</keyword>
<comment type="caution">
    <text evidence="16">The sequence shown here is derived from an EMBL/GenBank/DDBJ whole genome shotgun (WGS) entry which is preliminary data.</text>
</comment>
<comment type="cofactor">
    <cofactor evidence="2">
        <name>Ca(2+)</name>
        <dbReference type="ChEBI" id="CHEBI:29108"/>
    </cofactor>
</comment>
<gene>
    <name evidence="16" type="ORF">C4F40_14755</name>
</gene>
<keyword evidence="17" id="KW-1185">Reference proteome</keyword>
<dbReference type="PRINTS" id="PR01791">
    <property type="entry name" value="REGUCALCIN"/>
</dbReference>